<accession>E1GY74</accession>
<dbReference type="EMBL" id="ADFQ01000102">
    <property type="protein sequence ID" value="EFN90384.1"/>
    <property type="molecule type" value="Genomic_DNA"/>
</dbReference>
<protein>
    <submittedName>
        <fullName evidence="2">Uncharacterized protein</fullName>
    </submittedName>
</protein>
<keyword evidence="1" id="KW-0472">Membrane</keyword>
<feature type="transmembrane region" description="Helical" evidence="1">
    <location>
        <begin position="6"/>
        <end position="24"/>
    </location>
</feature>
<reference evidence="2 3" key="1">
    <citation type="submission" date="2010-09" db="EMBL/GenBank/DDBJ databases">
        <authorList>
            <person name="Harkins D.M."/>
            <person name="Madupu R."/>
            <person name="Durkin A.S."/>
            <person name="Torralba M."/>
            <person name="Methe B."/>
            <person name="Sutton G.G."/>
            <person name="Nelson K.E."/>
        </authorList>
    </citation>
    <scope>NUCLEOTIDE SEQUENCE [LARGE SCALE GENOMIC DNA]</scope>
    <source>
        <strain evidence="2 3">CRIS 21A-A</strain>
    </source>
</reference>
<evidence type="ECO:0000313" key="3">
    <source>
        <dbReference type="Proteomes" id="UP000016016"/>
    </source>
</evidence>
<organism evidence="2 3">
    <name type="scientific">Prevotella amnii CRIS 21A-A</name>
    <dbReference type="NCBI Taxonomy" id="679191"/>
    <lineage>
        <taxon>Bacteria</taxon>
        <taxon>Pseudomonadati</taxon>
        <taxon>Bacteroidota</taxon>
        <taxon>Bacteroidia</taxon>
        <taxon>Bacteroidales</taxon>
        <taxon>Prevotellaceae</taxon>
        <taxon>Prevotella</taxon>
    </lineage>
</organism>
<dbReference type="Proteomes" id="UP000016016">
    <property type="component" value="Unassembled WGS sequence"/>
</dbReference>
<comment type="caution">
    <text evidence="2">The sequence shown here is derived from an EMBL/GenBank/DDBJ whole genome shotgun (WGS) entry which is preliminary data.</text>
</comment>
<keyword evidence="1" id="KW-1133">Transmembrane helix</keyword>
<evidence type="ECO:0000256" key="1">
    <source>
        <dbReference type="SAM" id="Phobius"/>
    </source>
</evidence>
<gene>
    <name evidence="2" type="ORF">HMPREF9018_0028</name>
</gene>
<name>E1GY74_9BACT</name>
<keyword evidence="1" id="KW-0812">Transmembrane</keyword>
<proteinExistence type="predicted"/>
<dbReference type="AlphaFoldDB" id="E1GY74"/>
<sequence length="45" mass="5336">MFSVVTPIFPFCIFLCFMLFFILCNSKYKYCAKISKEKAHLVYSL</sequence>
<evidence type="ECO:0000313" key="2">
    <source>
        <dbReference type="EMBL" id="EFN90384.1"/>
    </source>
</evidence>